<comment type="caution">
    <text evidence="1">The sequence shown here is derived from an EMBL/GenBank/DDBJ whole genome shotgun (WGS) entry which is preliminary data.</text>
</comment>
<gene>
    <name evidence="1" type="ORF">N7492_003313</name>
</gene>
<reference evidence="1" key="2">
    <citation type="journal article" date="2023" name="IMA Fungus">
        <title>Comparative genomic study of the Penicillium genus elucidates a diverse pangenome and 15 lateral gene transfer events.</title>
        <authorList>
            <person name="Petersen C."/>
            <person name="Sorensen T."/>
            <person name="Nielsen M.R."/>
            <person name="Sondergaard T.E."/>
            <person name="Sorensen J.L."/>
            <person name="Fitzpatrick D.A."/>
            <person name="Frisvad J.C."/>
            <person name="Nielsen K.L."/>
        </authorList>
    </citation>
    <scope>NUCLEOTIDE SEQUENCE</scope>
    <source>
        <strain evidence="1">IBT 21917</strain>
    </source>
</reference>
<proteinExistence type="predicted"/>
<dbReference type="EMBL" id="JAPQKO010000002">
    <property type="protein sequence ID" value="KAJ5180103.1"/>
    <property type="molecule type" value="Genomic_DNA"/>
</dbReference>
<dbReference type="Proteomes" id="UP001146351">
    <property type="component" value="Unassembled WGS sequence"/>
</dbReference>
<name>A0A9W9IJ92_9EURO</name>
<evidence type="ECO:0000313" key="1">
    <source>
        <dbReference type="EMBL" id="KAJ5180103.1"/>
    </source>
</evidence>
<evidence type="ECO:0000313" key="2">
    <source>
        <dbReference type="Proteomes" id="UP001146351"/>
    </source>
</evidence>
<dbReference type="PANTHER" id="PTHR42034">
    <property type="entry name" value="CHROMOSOME 7, WHOLE GENOME SHOTGUN SEQUENCE-RELATED"/>
    <property type="match status" value="1"/>
</dbReference>
<dbReference type="Gene3D" id="3.30.559.10">
    <property type="entry name" value="Chloramphenicol acetyltransferase-like domain"/>
    <property type="match status" value="1"/>
</dbReference>
<dbReference type="PANTHER" id="PTHR42034:SF2">
    <property type="entry name" value="ACYL-COA-DEPENDENT ACYLTRANSFERASE MAC1"/>
    <property type="match status" value="1"/>
</dbReference>
<organism evidence="1 2">
    <name type="scientific">Penicillium capsulatum</name>
    <dbReference type="NCBI Taxonomy" id="69766"/>
    <lineage>
        <taxon>Eukaryota</taxon>
        <taxon>Fungi</taxon>
        <taxon>Dikarya</taxon>
        <taxon>Ascomycota</taxon>
        <taxon>Pezizomycotina</taxon>
        <taxon>Eurotiomycetes</taxon>
        <taxon>Eurotiomycetidae</taxon>
        <taxon>Eurotiales</taxon>
        <taxon>Aspergillaceae</taxon>
        <taxon>Penicillium</taxon>
    </lineage>
</organism>
<protein>
    <recommendedName>
        <fullName evidence="3">Condensation domain-containing protein</fullName>
    </recommendedName>
</protein>
<accession>A0A9W9IJ92</accession>
<reference evidence="1" key="1">
    <citation type="submission" date="2022-11" db="EMBL/GenBank/DDBJ databases">
        <authorList>
            <person name="Petersen C."/>
        </authorList>
    </citation>
    <scope>NUCLEOTIDE SEQUENCE</scope>
    <source>
        <strain evidence="1">IBT 21917</strain>
    </source>
</reference>
<sequence length="189" mass="21375">MGVSVDPPSSQSQPEIESNYQNVPSAAGDAWHQHQCLTAQPIQQVRNVWLVCHAKYPVIAIQLSTGTEFLQTMKHETLQSEHDAAAWLQETLHVVTDRSTRDVVDMTYSRRLPIKGKRSMLYLATGPASSEHCLVWNMGHVLADAFSIVQFFDYLFKTITEVPGEYDMKVNQLNYSGTFGRLPMTPYEK</sequence>
<dbReference type="AlphaFoldDB" id="A0A9W9IJ92"/>
<dbReference type="InterPro" id="IPR023213">
    <property type="entry name" value="CAT-like_dom_sf"/>
</dbReference>
<dbReference type="OrthoDB" id="1862401at2759"/>
<keyword evidence="2" id="KW-1185">Reference proteome</keyword>
<evidence type="ECO:0008006" key="3">
    <source>
        <dbReference type="Google" id="ProtNLM"/>
    </source>
</evidence>